<feature type="domain" description="BTB" evidence="3">
    <location>
        <begin position="134"/>
        <end position="202"/>
    </location>
</feature>
<gene>
    <name evidence="5" type="primary">LOC116304473</name>
</gene>
<dbReference type="PROSITE" id="PS50097">
    <property type="entry name" value="BTB"/>
    <property type="match status" value="2"/>
</dbReference>
<proteinExistence type="predicted"/>
<dbReference type="CDD" id="cd18500">
    <property type="entry name" value="BACK_IBtk"/>
    <property type="match status" value="1"/>
</dbReference>
<feature type="region of interest" description="Disordered" evidence="2">
    <location>
        <begin position="607"/>
        <end position="765"/>
    </location>
</feature>
<dbReference type="Pfam" id="PF00651">
    <property type="entry name" value="BTB"/>
    <property type="match status" value="2"/>
</dbReference>
<dbReference type="PANTHER" id="PTHR22872:SF2">
    <property type="entry name" value="INHIBITOR OF BRUTON TYROSINE KINASE"/>
    <property type="match status" value="1"/>
</dbReference>
<accession>A0A6P8ISB8</accession>
<keyword evidence="4" id="KW-1185">Reference proteome</keyword>
<dbReference type="SUPFAM" id="SSF54695">
    <property type="entry name" value="POZ domain"/>
    <property type="match status" value="2"/>
</dbReference>
<protein>
    <submittedName>
        <fullName evidence="5">Inhibitor of Bruton tyrosine kinase-like</fullName>
    </submittedName>
</protein>
<dbReference type="SMART" id="SM00225">
    <property type="entry name" value="BTB"/>
    <property type="match status" value="2"/>
</dbReference>
<name>A0A6P8ISB8_ACTTE</name>
<feature type="domain" description="BTB" evidence="3">
    <location>
        <begin position="337"/>
        <end position="406"/>
    </location>
</feature>
<feature type="region of interest" description="Disordered" evidence="2">
    <location>
        <begin position="519"/>
        <end position="590"/>
    </location>
</feature>
<feature type="compositionally biased region" description="Basic and acidic residues" evidence="2">
    <location>
        <begin position="607"/>
        <end position="632"/>
    </location>
</feature>
<evidence type="ECO:0000256" key="2">
    <source>
        <dbReference type="SAM" id="MobiDB-lite"/>
    </source>
</evidence>
<reference evidence="5" key="1">
    <citation type="submission" date="2025-08" db="UniProtKB">
        <authorList>
            <consortium name="RefSeq"/>
        </authorList>
    </citation>
    <scope>IDENTIFICATION</scope>
</reference>
<evidence type="ECO:0000259" key="3">
    <source>
        <dbReference type="PROSITE" id="PS50097"/>
    </source>
</evidence>
<feature type="region of interest" description="Disordered" evidence="2">
    <location>
        <begin position="794"/>
        <end position="880"/>
    </location>
</feature>
<feature type="compositionally biased region" description="Basic residues" evidence="2">
    <location>
        <begin position="306"/>
        <end position="315"/>
    </location>
</feature>
<sequence length="955" mass="107712">MRRCKWLLRKELLVADVAVGKQLYIITDRGEMFTCTNAGGGHPVVRPARSSPSPSPYRPFGGWDQKEVINYNVTRCPMVHRGIKVFTDGKSKGFAVLQVDPSTGLVKRPTIRNSTMVDDFVHFLDETMVEDDIHDVNLVVKGRVFPAHAFILASRSPTFRKLLLEEHKKMSHSENVAIMTVKLDNVEDCSVVTKYLQDLYSGLQVNDAILFGSKINNKPTKKTPKAKEVKVSNGLDEGTEDLSLLNLLVQNYEEFTMVDLDDFSALSFLDKEKENDVVEDVSDPMESAKKKPKSTAKTDMKTQPNTKHKRKKGKKHIDEENVFKGLKFKRTNCPEFHDVAIESEDHVNFHCHKCVLVAQLDYFRSMLACGWLETSKEMKVLNMPIHSSVLEIVLDYLYTDDTKTIQGQQDIEFVGNILVIADQLLIGRLTEICESVMTKLISHKNAIELLEFSCVYNASQLKASCLEFICCNLSSLLESGFLNLLSEDTLNELSTAYRDMISSMAWRMITPSHDHLSFLSPELSSSSSPRKRRTSSRKRSVKSESEEETEKDTNVSEEKVQENGNREQKLSETNHESVFEVEENEENFREKESKTILMDLITTNTENKLDSEKLNDEGNWYRKEEGKSEQPKTSKYNKNRSLKQEENIIKSSPNTSKPQEIPKPPKQDLPPTRPAWGVNFTSPSSPPSSDLKTIMEQEQLTVRKQGSHSETNKSKTNRSIRIEPKSKQSQKQKKKALKNQQLDVTVSPEPENETTTGEAKTEEAKSKVICNPWGLQEKKPTPVRSLRELIEQEEKSAQSILPKTTANLSPKTLNTTRKTNEKGKVEKTSGAKRKISWGLPQVEQKAMPEQEASGKEPAVSPRSAWSSSPSPGSPPSASVSFADILHLQERENTNLNRAKEKPLSLIQLEDRAIQELLEYYGGRDCACEIITVERVPAATATPVWNRARTASATST</sequence>
<feature type="compositionally biased region" description="Low complexity" evidence="2">
    <location>
        <begin position="519"/>
        <end position="528"/>
    </location>
</feature>
<evidence type="ECO:0000313" key="4">
    <source>
        <dbReference type="Proteomes" id="UP000515163"/>
    </source>
</evidence>
<feature type="compositionally biased region" description="Basic residues" evidence="2">
    <location>
        <begin position="728"/>
        <end position="737"/>
    </location>
</feature>
<dbReference type="KEGG" id="aten:116304473"/>
<evidence type="ECO:0000313" key="5">
    <source>
        <dbReference type="RefSeq" id="XP_031570071.1"/>
    </source>
</evidence>
<dbReference type="GeneID" id="116304473"/>
<evidence type="ECO:0000256" key="1">
    <source>
        <dbReference type="ARBA" id="ARBA00022737"/>
    </source>
</evidence>
<feature type="compositionally biased region" description="Polar residues" evidence="2">
    <location>
        <begin position="797"/>
        <end position="817"/>
    </location>
</feature>
<dbReference type="AlphaFoldDB" id="A0A6P8ISB8"/>
<feature type="compositionally biased region" description="Basic and acidic residues" evidence="2">
    <location>
        <begin position="551"/>
        <end position="578"/>
    </location>
</feature>
<dbReference type="RefSeq" id="XP_031570071.1">
    <property type="nucleotide sequence ID" value="XM_031714211.1"/>
</dbReference>
<dbReference type="Proteomes" id="UP000515163">
    <property type="component" value="Unplaced"/>
</dbReference>
<dbReference type="InParanoid" id="A0A6P8ISB8"/>
<feature type="compositionally biased region" description="Polar residues" evidence="2">
    <location>
        <begin position="649"/>
        <end position="658"/>
    </location>
</feature>
<dbReference type="OrthoDB" id="1893551at2759"/>
<dbReference type="Gene3D" id="3.30.710.10">
    <property type="entry name" value="Potassium Channel Kv1.1, Chain A"/>
    <property type="match status" value="2"/>
</dbReference>
<dbReference type="InterPro" id="IPR011333">
    <property type="entry name" value="SKP1/BTB/POZ_sf"/>
</dbReference>
<dbReference type="PANTHER" id="PTHR22872">
    <property type="entry name" value="BTK-BINDING PROTEIN-RELATED"/>
    <property type="match status" value="1"/>
</dbReference>
<dbReference type="InterPro" id="IPR000210">
    <property type="entry name" value="BTB/POZ_dom"/>
</dbReference>
<feature type="compositionally biased region" description="Basic residues" evidence="2">
    <location>
        <begin position="529"/>
        <end position="540"/>
    </location>
</feature>
<organism evidence="4 5">
    <name type="scientific">Actinia tenebrosa</name>
    <name type="common">Australian red waratah sea anemone</name>
    <dbReference type="NCBI Taxonomy" id="6105"/>
    <lineage>
        <taxon>Eukaryota</taxon>
        <taxon>Metazoa</taxon>
        <taxon>Cnidaria</taxon>
        <taxon>Anthozoa</taxon>
        <taxon>Hexacorallia</taxon>
        <taxon>Actiniaria</taxon>
        <taxon>Actiniidae</taxon>
        <taxon>Actinia</taxon>
    </lineage>
</organism>
<dbReference type="InterPro" id="IPR051625">
    <property type="entry name" value="Signaling_Regulatory_Domain"/>
</dbReference>
<feature type="region of interest" description="Disordered" evidence="2">
    <location>
        <begin position="279"/>
        <end position="316"/>
    </location>
</feature>
<keyword evidence="1" id="KW-0677">Repeat</keyword>
<feature type="compositionally biased region" description="Polar residues" evidence="2">
    <location>
        <begin position="679"/>
        <end position="704"/>
    </location>
</feature>
<feature type="compositionally biased region" description="Basic and acidic residues" evidence="2">
    <location>
        <begin position="818"/>
        <end position="829"/>
    </location>
</feature>
<feature type="compositionally biased region" description="Pro residues" evidence="2">
    <location>
        <begin position="661"/>
        <end position="673"/>
    </location>
</feature>
<dbReference type="FunCoup" id="A0A6P8ISB8">
    <property type="interactions" value="1574"/>
</dbReference>
<feature type="compositionally biased region" description="Low complexity" evidence="2">
    <location>
        <begin position="857"/>
        <end position="880"/>
    </location>
</feature>